<keyword evidence="7" id="KW-1185">Reference proteome</keyword>
<dbReference type="InterPro" id="IPR009081">
    <property type="entry name" value="PP-bd_ACP"/>
</dbReference>
<dbReference type="RefSeq" id="XP_003173202.1">
    <property type="nucleotide sequence ID" value="XM_003173154.1"/>
</dbReference>
<dbReference type="InParanoid" id="E4UXV9"/>
<protein>
    <submittedName>
        <fullName evidence="6">Nonribosomal peptide synthetase 6</fullName>
    </submittedName>
</protein>
<dbReference type="EMBL" id="DS989825">
    <property type="protein sequence ID" value="EFR02791.1"/>
    <property type="molecule type" value="Genomic_DNA"/>
</dbReference>
<proteinExistence type="inferred from homology"/>
<evidence type="ECO:0000313" key="6">
    <source>
        <dbReference type="EMBL" id="EFR02791.1"/>
    </source>
</evidence>
<dbReference type="SUPFAM" id="SSF56801">
    <property type="entry name" value="Acetyl-CoA synthetase-like"/>
    <property type="match status" value="1"/>
</dbReference>
<evidence type="ECO:0000313" key="7">
    <source>
        <dbReference type="Proteomes" id="UP000002669"/>
    </source>
</evidence>
<dbReference type="GO" id="GO:0005737">
    <property type="term" value="C:cytoplasm"/>
    <property type="evidence" value="ECO:0007669"/>
    <property type="project" value="TreeGrafter"/>
</dbReference>
<dbReference type="InterPro" id="IPR045851">
    <property type="entry name" value="AMP-bd_C_sf"/>
</dbReference>
<dbReference type="PROSITE" id="PS00012">
    <property type="entry name" value="PHOSPHOPANTETHEINE"/>
    <property type="match status" value="1"/>
</dbReference>
<dbReference type="Pfam" id="PF00501">
    <property type="entry name" value="AMP-binding"/>
    <property type="match status" value="1"/>
</dbReference>
<dbReference type="InterPro" id="IPR000873">
    <property type="entry name" value="AMP-dep_synth/lig_dom"/>
</dbReference>
<keyword evidence="2" id="KW-0597">Phosphoprotein</keyword>
<feature type="domain" description="Carrier" evidence="5">
    <location>
        <begin position="788"/>
        <end position="864"/>
    </location>
</feature>
<dbReference type="OrthoDB" id="416786at2759"/>
<dbReference type="HOGENOM" id="CLU_000022_60_3_1"/>
<accession>E4UXV9</accession>
<name>E4UXV9_ARTGP</name>
<dbReference type="Gene3D" id="1.10.1200.10">
    <property type="entry name" value="ACP-like"/>
    <property type="match status" value="1"/>
</dbReference>
<gene>
    <name evidence="6" type="ORF">MGYG_05790</name>
</gene>
<dbReference type="GO" id="GO:0043041">
    <property type="term" value="P:amino acid activation for nonribosomal peptide biosynthetic process"/>
    <property type="evidence" value="ECO:0007669"/>
    <property type="project" value="TreeGrafter"/>
</dbReference>
<dbReference type="Pfam" id="PF00668">
    <property type="entry name" value="Condensation"/>
    <property type="match status" value="1"/>
</dbReference>
<dbReference type="Gene3D" id="3.30.559.30">
    <property type="entry name" value="Nonribosomal peptide synthetase, condensation domain"/>
    <property type="match status" value="2"/>
</dbReference>
<organism evidence="7">
    <name type="scientific">Arthroderma gypseum (strain ATCC MYA-4604 / CBS 118893)</name>
    <name type="common">Microsporum gypseum</name>
    <dbReference type="NCBI Taxonomy" id="535722"/>
    <lineage>
        <taxon>Eukaryota</taxon>
        <taxon>Fungi</taxon>
        <taxon>Dikarya</taxon>
        <taxon>Ascomycota</taxon>
        <taxon>Pezizomycotina</taxon>
        <taxon>Eurotiomycetes</taxon>
        <taxon>Eurotiomycetidae</taxon>
        <taxon>Onygenales</taxon>
        <taxon>Arthrodermataceae</taxon>
        <taxon>Nannizzia</taxon>
    </lineage>
</organism>
<dbReference type="InterPro" id="IPR036736">
    <property type="entry name" value="ACP-like_sf"/>
</dbReference>
<dbReference type="InterPro" id="IPR020845">
    <property type="entry name" value="AMP-binding_CS"/>
</dbReference>
<dbReference type="GO" id="GO:0016874">
    <property type="term" value="F:ligase activity"/>
    <property type="evidence" value="ECO:0007669"/>
    <property type="project" value="UniProtKB-KW"/>
</dbReference>
<dbReference type="InterPro" id="IPR006162">
    <property type="entry name" value="Ppantetheine_attach_site"/>
</dbReference>
<comment type="similarity">
    <text evidence="4">Belongs to the NRP synthetase family.</text>
</comment>
<reference evidence="7" key="1">
    <citation type="journal article" date="2012" name="MBio">
        <title>Comparative genome analysis of Trichophyton rubrum and related dermatophytes reveals candidate genes involved in infection.</title>
        <authorList>
            <person name="Martinez D.A."/>
            <person name="Oliver B.G."/>
            <person name="Graeser Y."/>
            <person name="Goldberg J.M."/>
            <person name="Li W."/>
            <person name="Martinez-Rossi N.M."/>
            <person name="Monod M."/>
            <person name="Shelest E."/>
            <person name="Barton R.C."/>
            <person name="Birch E."/>
            <person name="Brakhage A.A."/>
            <person name="Chen Z."/>
            <person name="Gurr S.J."/>
            <person name="Heiman D."/>
            <person name="Heitman J."/>
            <person name="Kosti I."/>
            <person name="Rossi A."/>
            <person name="Saif S."/>
            <person name="Samalova M."/>
            <person name="Saunders C.W."/>
            <person name="Shea T."/>
            <person name="Summerbell R.C."/>
            <person name="Xu J."/>
            <person name="Young S."/>
            <person name="Zeng Q."/>
            <person name="Birren B.W."/>
            <person name="Cuomo C.A."/>
            <person name="White T.C."/>
        </authorList>
    </citation>
    <scope>NUCLEOTIDE SEQUENCE [LARGE SCALE GENOMIC DNA]</scope>
    <source>
        <strain evidence="7">ATCC MYA-4604 / CBS 118893</strain>
    </source>
</reference>
<evidence type="ECO:0000256" key="3">
    <source>
        <dbReference type="ARBA" id="ARBA00022598"/>
    </source>
</evidence>
<dbReference type="PANTHER" id="PTHR45527:SF16">
    <property type="entry name" value="NONRIBOSOMAL PEPTIDE SYNTHASE ATNA-RELATED"/>
    <property type="match status" value="1"/>
</dbReference>
<dbReference type="Gene3D" id="3.30.300.30">
    <property type="match status" value="1"/>
</dbReference>
<dbReference type="OMA" id="KEHEFRF"/>
<sequence length="1333" mass="148270">MSSQEFVSALASAEPCHFPCLVSERISIPAIKTYSSWMSVPKALLEQSADQKLGGNYLCAFAFALLLKAYTRANSISCGFLACSELSTEGVPRPSVAAHILRMDFNERITASDNFKNLACTPLTGQNGKMIEMQLRELETQHGFKHFNATLCLTRAAMHGLRLENVFDSEMVLQVESDILAAASGDKTKVNLHFSTSLLDEWCAQNVLSTFESILKAIANNMNCLLKSLNLIGTRDEQLIHSWNARVPPIANQTLNEHFEKVFNDNAEKEAVYTSDGCFTYRELDDLSTVLAIRLMKLGLLRNMVVPICMNKSRWGTCAMNGVWKAGGALTSMDPTHPDDRLFAIIKEVGARIVISDEANASRFKIPGVEVISDLEQLPQLLGAEGLSVSRHDAWRMAGVSPNDLAFVAFTSGSSGKPKGVMHTHNRLTSEHLSYGWNSEYKEARVLQFASYAYIASVGENFRTLLHGSTLCVPSDTERTSNLEGFINQSRSTRSYMTPSLIRTINPENVPSLKYLVVGGEPVDRDLENIWASHVHFIQLYGASEGGFMIKDENNRNYQGKGLRAVGGLSWLVDPQDVNKLVPIGAVGEIVFESHELAAGYLNDPEKTAKTFINPPTWAQNRETARGCRYLRMGDMGRYETDGSISIYGRADTQVKIHGQRVDLQDIESNLRILLPPQSDVVVELVKPFDAPDLPLLTAFCCLALGNVSDRDPGQYPDTRQSISKVQTGLEKYLPLHMVPRAFVILERLPQNSSNKTDRRKLRDDASKLGYKCLIASSFGASKVAPEPPANDKEQTVAELWSRVLCQDIKSIRRGDSFIALGGDSLAAIRLVSAMRSRGLELTTQSILGYPVLKDMAAIARTLHIDLKVADTVTKESHELYSHPPNTEITLKATDFQEWAAFVGALNGGWIDHFAYDFLGKLDLERLKISCKALVETHSILKTVFKLIDGRVYAEIQSGFDPKFEVHQTTIEDLEGACNRIYARDRVSPLGSPIVRFDLIKASLTRHRLIMKLSHAQYDGFCAPMFGQTLKLLYLSQQIPQALSFYEYARIIQDPKTIHDAEVYWQAYLEGSKMPNLVERHNPESPFKNTLDGELKCQVDEPNLQHFDINTAAIIKAAWALTISALAQSTDVVFGDFVGGRQVNIPSIETVVGPCVNFMPVRVKISKSLSNLELLKAIQADLISAIPHESLGFRHIITKCTNWGKNERFSSIVNFIKGTMVNSEKETWMTGDDENGLEVYPIYEEQQHDKTDLWLLCLPGPSDLVSESQTNNRKKALQLHFRYSTRVYQAGVINQIASLYCKVLNSLVTTLDLPVSIPLIPDEARASLVPILD</sequence>
<dbReference type="SUPFAM" id="SSF52777">
    <property type="entry name" value="CoA-dependent acyltransferases"/>
    <property type="match status" value="3"/>
</dbReference>
<dbReference type="Gene3D" id="3.30.559.10">
    <property type="entry name" value="Chloramphenicol acetyltransferase-like domain"/>
    <property type="match status" value="1"/>
</dbReference>
<evidence type="ECO:0000256" key="1">
    <source>
        <dbReference type="ARBA" id="ARBA00022450"/>
    </source>
</evidence>
<evidence type="ECO:0000256" key="2">
    <source>
        <dbReference type="ARBA" id="ARBA00022553"/>
    </source>
</evidence>
<keyword evidence="3" id="KW-0436">Ligase</keyword>
<dbReference type="eggNOG" id="KOG1178">
    <property type="taxonomic scope" value="Eukaryota"/>
</dbReference>
<keyword evidence="1" id="KW-0596">Phosphopantetheine</keyword>
<dbReference type="PROSITE" id="PS00455">
    <property type="entry name" value="AMP_BINDING"/>
    <property type="match status" value="1"/>
</dbReference>
<dbReference type="GO" id="GO:0031177">
    <property type="term" value="F:phosphopantetheine binding"/>
    <property type="evidence" value="ECO:0007669"/>
    <property type="project" value="TreeGrafter"/>
</dbReference>
<dbReference type="GO" id="GO:0044550">
    <property type="term" value="P:secondary metabolite biosynthetic process"/>
    <property type="evidence" value="ECO:0007669"/>
    <property type="project" value="TreeGrafter"/>
</dbReference>
<evidence type="ECO:0000256" key="4">
    <source>
        <dbReference type="ARBA" id="ARBA00029454"/>
    </source>
</evidence>
<evidence type="ECO:0000259" key="5">
    <source>
        <dbReference type="PROSITE" id="PS50075"/>
    </source>
</evidence>
<dbReference type="InterPro" id="IPR023213">
    <property type="entry name" value="CAT-like_dom_sf"/>
</dbReference>
<dbReference type="InterPro" id="IPR001242">
    <property type="entry name" value="Condensation_dom"/>
</dbReference>
<dbReference type="PROSITE" id="PS50075">
    <property type="entry name" value="CARRIER"/>
    <property type="match status" value="1"/>
</dbReference>
<dbReference type="GeneID" id="10028481"/>
<dbReference type="Gene3D" id="3.40.50.12780">
    <property type="entry name" value="N-terminal domain of ligase-like"/>
    <property type="match status" value="1"/>
</dbReference>
<dbReference type="CDD" id="cd05918">
    <property type="entry name" value="A_NRPS_SidN3_like"/>
    <property type="match status" value="1"/>
</dbReference>
<dbReference type="STRING" id="535722.E4UXV9"/>
<dbReference type="VEuPathDB" id="FungiDB:MGYG_05790"/>
<dbReference type="Pfam" id="PF00550">
    <property type="entry name" value="PP-binding"/>
    <property type="match status" value="1"/>
</dbReference>
<dbReference type="PANTHER" id="PTHR45527">
    <property type="entry name" value="NONRIBOSOMAL PEPTIDE SYNTHETASE"/>
    <property type="match status" value="1"/>
</dbReference>
<dbReference type="Proteomes" id="UP000002669">
    <property type="component" value="Unassembled WGS sequence"/>
</dbReference>
<dbReference type="SUPFAM" id="SSF47336">
    <property type="entry name" value="ACP-like"/>
    <property type="match status" value="1"/>
</dbReference>
<dbReference type="InterPro" id="IPR042099">
    <property type="entry name" value="ANL_N_sf"/>
</dbReference>